<reference evidence="4" key="1">
    <citation type="submission" date="2018-03" db="EMBL/GenBank/DDBJ databases">
        <authorList>
            <person name="Zecchin S."/>
        </authorList>
    </citation>
    <scope>NUCLEOTIDE SEQUENCE [LARGE SCALE GENOMIC DNA]</scope>
</reference>
<evidence type="ECO:0000256" key="2">
    <source>
        <dbReference type="SAM" id="MobiDB-lite"/>
    </source>
</evidence>
<dbReference type="PROSITE" id="PS50293">
    <property type="entry name" value="TPR_REGION"/>
    <property type="match status" value="1"/>
</dbReference>
<evidence type="ECO:0000256" key="1">
    <source>
        <dbReference type="PROSITE-ProRule" id="PRU00339"/>
    </source>
</evidence>
<keyword evidence="1" id="KW-0802">TPR repeat</keyword>
<sequence length="293" mass="33109">MDNHALGRHSPPLQKEKSRGNSSTGRINCSCSLAPRFCRFCDDNSNKRAVEIRASRSSEFTSDIIIDGVRYHVQTEKLSLKKKIIITSVSKDGKVISSRKIDYNDLQGDADSERNLSELMHKQHLSAIRMLKEDNPRMGKLPSSYLEDVKGLLKARNREGAFKVLRTALGEHPFDPFILSYYGWLDATVNKNYDQGADVCKVAIDILKEDLPFGKELYYPLFYLNLGRAYLARGDKGNAVEAFKKGLEADPQDSNLLVEVSKIGMRRKPAVPILKRSNPINKYIGKLLQRPHL</sequence>
<feature type="region of interest" description="Disordered" evidence="2">
    <location>
        <begin position="1"/>
        <end position="25"/>
    </location>
</feature>
<dbReference type="Gene3D" id="1.25.40.10">
    <property type="entry name" value="Tetratricopeptide repeat domain"/>
    <property type="match status" value="1"/>
</dbReference>
<organism evidence="3 4">
    <name type="scientific">Candidatus Sulfobium mesophilum</name>
    <dbReference type="NCBI Taxonomy" id="2016548"/>
    <lineage>
        <taxon>Bacteria</taxon>
        <taxon>Pseudomonadati</taxon>
        <taxon>Nitrospirota</taxon>
        <taxon>Nitrospiria</taxon>
        <taxon>Nitrospirales</taxon>
        <taxon>Nitrospiraceae</taxon>
        <taxon>Candidatus Sulfobium</taxon>
    </lineage>
</organism>
<dbReference type="InterPro" id="IPR011990">
    <property type="entry name" value="TPR-like_helical_dom_sf"/>
</dbReference>
<dbReference type="Pfam" id="PF13181">
    <property type="entry name" value="TPR_8"/>
    <property type="match status" value="1"/>
</dbReference>
<gene>
    <name evidence="3" type="ORF">NBG4_250013</name>
</gene>
<dbReference type="PROSITE" id="PS50005">
    <property type="entry name" value="TPR"/>
    <property type="match status" value="1"/>
</dbReference>
<dbReference type="Proteomes" id="UP000245125">
    <property type="component" value="Unassembled WGS sequence"/>
</dbReference>
<dbReference type="SMART" id="SM00028">
    <property type="entry name" value="TPR"/>
    <property type="match status" value="1"/>
</dbReference>
<evidence type="ECO:0000313" key="3">
    <source>
        <dbReference type="EMBL" id="SPQ00481.1"/>
    </source>
</evidence>
<proteinExistence type="predicted"/>
<evidence type="ECO:0000313" key="4">
    <source>
        <dbReference type="Proteomes" id="UP000245125"/>
    </source>
</evidence>
<dbReference type="SUPFAM" id="SSF48452">
    <property type="entry name" value="TPR-like"/>
    <property type="match status" value="1"/>
</dbReference>
<name>A0A2U3QGC7_9BACT</name>
<dbReference type="InterPro" id="IPR019734">
    <property type="entry name" value="TPR_rpt"/>
</dbReference>
<feature type="repeat" description="TPR" evidence="1">
    <location>
        <begin position="220"/>
        <end position="253"/>
    </location>
</feature>
<accession>A0A2U3QGC7</accession>
<protein>
    <submittedName>
        <fullName evidence="3">Uncharacterized protein</fullName>
    </submittedName>
</protein>
<keyword evidence="4" id="KW-1185">Reference proteome</keyword>
<dbReference type="EMBL" id="OUUY01000070">
    <property type="protein sequence ID" value="SPQ00481.1"/>
    <property type="molecule type" value="Genomic_DNA"/>
</dbReference>
<dbReference type="AlphaFoldDB" id="A0A2U3QGC7"/>